<keyword evidence="4" id="KW-1185">Reference proteome</keyword>
<protein>
    <recommendedName>
        <fullName evidence="5">Antifreeze glycopeptide polyprotein</fullName>
    </recommendedName>
</protein>
<feature type="compositionally biased region" description="Pro residues" evidence="1">
    <location>
        <begin position="49"/>
        <end position="63"/>
    </location>
</feature>
<evidence type="ECO:0000256" key="1">
    <source>
        <dbReference type="SAM" id="MobiDB-lite"/>
    </source>
</evidence>
<accession>A0ABW5U2K5</accession>
<reference evidence="4" key="1">
    <citation type="journal article" date="2019" name="Int. J. Syst. Evol. Microbiol.">
        <title>The Global Catalogue of Microorganisms (GCM) 10K type strain sequencing project: providing services to taxonomists for standard genome sequencing and annotation.</title>
        <authorList>
            <consortium name="The Broad Institute Genomics Platform"/>
            <consortium name="The Broad Institute Genome Sequencing Center for Infectious Disease"/>
            <person name="Wu L."/>
            <person name="Ma J."/>
        </authorList>
    </citation>
    <scope>NUCLEOTIDE SEQUENCE [LARGE SCALE GENOMIC DNA]</scope>
    <source>
        <strain evidence="4">TISTR 2562</strain>
    </source>
</reference>
<feature type="region of interest" description="Disordered" evidence="1">
    <location>
        <begin position="24"/>
        <end position="75"/>
    </location>
</feature>
<evidence type="ECO:0008006" key="5">
    <source>
        <dbReference type="Google" id="ProtNLM"/>
    </source>
</evidence>
<dbReference type="EMBL" id="JBHUMP010000004">
    <property type="protein sequence ID" value="MFD2739391.1"/>
    <property type="molecule type" value="Genomic_DNA"/>
</dbReference>
<evidence type="ECO:0000313" key="3">
    <source>
        <dbReference type="EMBL" id="MFD2739391.1"/>
    </source>
</evidence>
<comment type="caution">
    <text evidence="3">The sequence shown here is derived from an EMBL/GenBank/DDBJ whole genome shotgun (WGS) entry which is preliminary data.</text>
</comment>
<evidence type="ECO:0000256" key="2">
    <source>
        <dbReference type="SAM" id="SignalP"/>
    </source>
</evidence>
<sequence length="540" mass="57341">MRTAKGCLSAVALSAVLAAPGQAEIDDAPPSRAPLSVIDWLGSNTAPSEPQPVAVPRPGPPQARRPRPDDQPPVVKSALAPQITVTPLGKGQPREIGLVPGKVTGLPASLWRGSEIDDLLRLIERLPDLSLPAAQSLLYTVLLAEARAPQGKAADGDALARARVRKLAQLGALDPALSLIEQAGVATSPEHFDLWMQISLLNGTEDRACATLKKSPHLTRDYGTRIFCAARDGEWENAALTFGSAQALGLMNETTLALFDRFLHPDLFEGAAPLPVPRDMDPMSFRLFETIGEPLPTRNLPRAYAVADLRDLAGWKSQLEAAERLTRAGALPDNHLLGLYTARDPAASGGIWDRVAALQRFETALASGDPEQIAKALDRAWEAMREAELEIAFATLFAEKLQQVALTGRARGLAFAIGLLSPAYEATATQTDPLPDYAGHDGAFLRAVALGEAPARRPGDDLAAAIHDAFTTPEPRTDLLAGARSEQLGASILRVLALLDDGARGDAPALGSALATLRALGLEDTARRAALQVLLLRPET</sequence>
<organism evidence="3 4">
    <name type="scientific">Sulfitobacter aestuarii</name>
    <dbReference type="NCBI Taxonomy" id="2161676"/>
    <lineage>
        <taxon>Bacteria</taxon>
        <taxon>Pseudomonadati</taxon>
        <taxon>Pseudomonadota</taxon>
        <taxon>Alphaproteobacteria</taxon>
        <taxon>Rhodobacterales</taxon>
        <taxon>Roseobacteraceae</taxon>
        <taxon>Sulfitobacter</taxon>
    </lineage>
</organism>
<proteinExistence type="predicted"/>
<dbReference type="Proteomes" id="UP001597474">
    <property type="component" value="Unassembled WGS sequence"/>
</dbReference>
<gene>
    <name evidence="3" type="ORF">ACFSUD_07425</name>
</gene>
<name>A0ABW5U2K5_9RHOB</name>
<feature type="chain" id="PRO_5045694513" description="Antifreeze glycopeptide polyprotein" evidence="2">
    <location>
        <begin position="24"/>
        <end position="540"/>
    </location>
</feature>
<feature type="signal peptide" evidence="2">
    <location>
        <begin position="1"/>
        <end position="23"/>
    </location>
</feature>
<keyword evidence="2" id="KW-0732">Signal</keyword>
<evidence type="ECO:0000313" key="4">
    <source>
        <dbReference type="Proteomes" id="UP001597474"/>
    </source>
</evidence>
<dbReference type="RefSeq" id="WP_386372950.1">
    <property type="nucleotide sequence ID" value="NZ_JBHUMP010000004.1"/>
</dbReference>